<organism evidence="4 5">
    <name type="scientific">Nocardioides islandensis</name>
    <dbReference type="NCBI Taxonomy" id="433663"/>
    <lineage>
        <taxon>Bacteria</taxon>
        <taxon>Bacillati</taxon>
        <taxon>Actinomycetota</taxon>
        <taxon>Actinomycetes</taxon>
        <taxon>Propionibacteriales</taxon>
        <taxon>Nocardioidaceae</taxon>
        <taxon>Nocardioides</taxon>
    </lineage>
</organism>
<dbReference type="InterPro" id="IPR036457">
    <property type="entry name" value="PPM-type-like_dom_sf"/>
</dbReference>
<feature type="domain" description="PPM-type phosphatase" evidence="3">
    <location>
        <begin position="159"/>
        <end position="376"/>
    </location>
</feature>
<gene>
    <name evidence="4" type="ORF">ISU07_22170</name>
</gene>
<protein>
    <submittedName>
        <fullName evidence="4">SpoIIE family protein phosphatase</fullName>
    </submittedName>
</protein>
<evidence type="ECO:0000256" key="1">
    <source>
        <dbReference type="ARBA" id="ARBA00022801"/>
    </source>
</evidence>
<dbReference type="CDD" id="cd00130">
    <property type="entry name" value="PAS"/>
    <property type="match status" value="1"/>
</dbReference>
<accession>A0A930VE61</accession>
<evidence type="ECO:0000259" key="3">
    <source>
        <dbReference type="SMART" id="SM00331"/>
    </source>
</evidence>
<dbReference type="NCBIfam" id="TIGR00229">
    <property type="entry name" value="sensory_box"/>
    <property type="match status" value="1"/>
</dbReference>
<dbReference type="PANTHER" id="PTHR43156">
    <property type="entry name" value="STAGE II SPORULATION PROTEIN E-RELATED"/>
    <property type="match status" value="1"/>
</dbReference>
<sequence>MTELLPTGLDAFESAPCGYVVVDARGIVARANEEFLRLLDAPAGDVIGLRTFSSLVSTGGQILLETHVRPILDHAGVVREIAVELVRADGGRVPVLLNARVVSTDPRTVLVVLVETRDRHRYEDYLVAAKHAAERASQDAAAMAVTLQQTLIPPEPPVVPHLEIAAAYRPAGSGREVGGDFYDVFQVAPDAWAVVLGDVSGKGIQAAVITSFVRHTVRSVAIAHPDPSDLLHALDEAMRSHGSEHHCTLVAARLEWEDPGWSIALALAGHPPALIRASDGRITELGVPGTPAGLMSDPQFHTVRHKLGEETVTLFTDGVTEARGSSGELFGDARLLELLAGLPGDPHDIVASVVSATLTWQSDDASDDIAVVSFAAR</sequence>
<keyword evidence="5" id="KW-1185">Reference proteome</keyword>
<dbReference type="SMART" id="SM00331">
    <property type="entry name" value="PP2C_SIG"/>
    <property type="match status" value="1"/>
</dbReference>
<dbReference type="InterPro" id="IPR052016">
    <property type="entry name" value="Bact_Sigma-Reg"/>
</dbReference>
<dbReference type="InterPro" id="IPR000014">
    <property type="entry name" value="PAS"/>
</dbReference>
<name>A0A930VE61_9ACTN</name>
<dbReference type="AlphaFoldDB" id="A0A930VE61"/>
<dbReference type="GO" id="GO:0016791">
    <property type="term" value="F:phosphatase activity"/>
    <property type="evidence" value="ECO:0007669"/>
    <property type="project" value="TreeGrafter"/>
</dbReference>
<evidence type="ECO:0000259" key="2">
    <source>
        <dbReference type="SMART" id="SM00091"/>
    </source>
</evidence>
<comment type="caution">
    <text evidence="4">The sequence shown here is derived from an EMBL/GenBank/DDBJ whole genome shotgun (WGS) entry which is preliminary data.</text>
</comment>
<feature type="domain" description="PAS" evidence="2">
    <location>
        <begin position="6"/>
        <end position="73"/>
    </location>
</feature>
<dbReference type="Gene3D" id="3.30.450.20">
    <property type="entry name" value="PAS domain"/>
    <property type="match status" value="1"/>
</dbReference>
<reference evidence="4" key="1">
    <citation type="submission" date="2020-11" db="EMBL/GenBank/DDBJ databases">
        <title>Nocardioides sp. nov., isolated from Soil of Cynanchum wilfordii Hemsley rhizosphere.</title>
        <authorList>
            <person name="Lee J.-S."/>
            <person name="Suh M.K."/>
            <person name="Kim J.-S."/>
        </authorList>
    </citation>
    <scope>NUCLEOTIDE SEQUENCE</scope>
    <source>
        <strain evidence="4">KCTC 19275</strain>
    </source>
</reference>
<dbReference type="InterPro" id="IPR001932">
    <property type="entry name" value="PPM-type_phosphatase-like_dom"/>
</dbReference>
<dbReference type="SUPFAM" id="SSF55785">
    <property type="entry name" value="PYP-like sensor domain (PAS domain)"/>
    <property type="match status" value="1"/>
</dbReference>
<dbReference type="Gene3D" id="3.60.40.10">
    <property type="entry name" value="PPM-type phosphatase domain"/>
    <property type="match status" value="1"/>
</dbReference>
<dbReference type="Pfam" id="PF07228">
    <property type="entry name" value="SpoIIE"/>
    <property type="match status" value="1"/>
</dbReference>
<dbReference type="Pfam" id="PF13426">
    <property type="entry name" value="PAS_9"/>
    <property type="match status" value="1"/>
</dbReference>
<dbReference type="RefSeq" id="WP_194709029.1">
    <property type="nucleotide sequence ID" value="NZ_JADKPN010000019.1"/>
</dbReference>
<dbReference type="SMART" id="SM00091">
    <property type="entry name" value="PAS"/>
    <property type="match status" value="1"/>
</dbReference>
<dbReference type="PANTHER" id="PTHR43156:SF2">
    <property type="entry name" value="STAGE II SPORULATION PROTEIN E"/>
    <property type="match status" value="1"/>
</dbReference>
<evidence type="ECO:0000313" key="4">
    <source>
        <dbReference type="EMBL" id="MBF4765849.1"/>
    </source>
</evidence>
<dbReference type="Proteomes" id="UP000640489">
    <property type="component" value="Unassembled WGS sequence"/>
</dbReference>
<dbReference type="InterPro" id="IPR035965">
    <property type="entry name" value="PAS-like_dom_sf"/>
</dbReference>
<keyword evidence="1" id="KW-0378">Hydrolase</keyword>
<dbReference type="EMBL" id="JADKPN010000019">
    <property type="protein sequence ID" value="MBF4765849.1"/>
    <property type="molecule type" value="Genomic_DNA"/>
</dbReference>
<evidence type="ECO:0000313" key="5">
    <source>
        <dbReference type="Proteomes" id="UP000640489"/>
    </source>
</evidence>
<proteinExistence type="predicted"/>